<evidence type="ECO:0000256" key="1">
    <source>
        <dbReference type="ARBA" id="ARBA00001974"/>
    </source>
</evidence>
<evidence type="ECO:0000313" key="8">
    <source>
        <dbReference type="EMBL" id="CEN60395.1"/>
    </source>
</evidence>
<keyword evidence="6" id="KW-0472">Membrane</keyword>
<keyword evidence="9" id="KW-1185">Reference proteome</keyword>
<comment type="cofactor">
    <cofactor evidence="1">
        <name>FAD</name>
        <dbReference type="ChEBI" id="CHEBI:57692"/>
    </cofactor>
</comment>
<proteinExistence type="predicted"/>
<dbReference type="OrthoDB" id="47494at2759"/>
<evidence type="ECO:0000256" key="4">
    <source>
        <dbReference type="ARBA" id="ARBA00023002"/>
    </source>
</evidence>
<dbReference type="Proteomes" id="UP000054771">
    <property type="component" value="Unassembled WGS sequence"/>
</dbReference>
<dbReference type="GO" id="GO:0071949">
    <property type="term" value="F:FAD binding"/>
    <property type="evidence" value="ECO:0007669"/>
    <property type="project" value="InterPro"/>
</dbReference>
<keyword evidence="2" id="KW-0285">Flavoprotein</keyword>
<dbReference type="GO" id="GO:0004497">
    <property type="term" value="F:monooxygenase activity"/>
    <property type="evidence" value="ECO:0007669"/>
    <property type="project" value="UniProtKB-KW"/>
</dbReference>
<dbReference type="Pfam" id="PF01494">
    <property type="entry name" value="FAD_binding_3"/>
    <property type="match status" value="1"/>
</dbReference>
<evidence type="ECO:0000256" key="6">
    <source>
        <dbReference type="SAM" id="Phobius"/>
    </source>
</evidence>
<dbReference type="EMBL" id="CDMC01000002">
    <property type="protein sequence ID" value="CEN60395.1"/>
    <property type="molecule type" value="Genomic_DNA"/>
</dbReference>
<evidence type="ECO:0000256" key="5">
    <source>
        <dbReference type="ARBA" id="ARBA00023033"/>
    </source>
</evidence>
<dbReference type="STRING" id="454130.A0A0U5GNZ8"/>
<keyword evidence="6" id="KW-0812">Transmembrane</keyword>
<feature type="transmembrane region" description="Helical" evidence="6">
    <location>
        <begin position="441"/>
        <end position="460"/>
    </location>
</feature>
<protein>
    <recommendedName>
        <fullName evidence="7">FAD-binding domain-containing protein</fullName>
    </recommendedName>
</protein>
<dbReference type="PANTHER" id="PTHR47178">
    <property type="entry name" value="MONOOXYGENASE, FAD-BINDING"/>
    <property type="match status" value="1"/>
</dbReference>
<dbReference type="OMA" id="GKCHLPW"/>
<dbReference type="InterPro" id="IPR002938">
    <property type="entry name" value="FAD-bd"/>
</dbReference>
<evidence type="ECO:0000259" key="7">
    <source>
        <dbReference type="Pfam" id="PF01494"/>
    </source>
</evidence>
<gene>
    <name evidence="8" type="ORF">ASPCAL02835</name>
</gene>
<keyword evidence="3" id="KW-0274">FAD</keyword>
<keyword evidence="4" id="KW-0560">Oxidoreductase</keyword>
<dbReference type="AlphaFoldDB" id="A0A0U5GNZ8"/>
<sequence length="475" mass="51770">MAPLEVIIIGGGLAGACLANGLINNSDGAIDVTIFESDKQGSERGGYQIRLGAHALTGFKACLTAKQYADLLPCFGKSGGVVASAPCIFTPSDLKVLVDLRKAPIYEKSAPIARTRLREFLQGPLRERKVIRYGKKYVGYEVLGGNAGGQSKIRIYFDDGSQEECDVLISAEGSGSRTNRQIGLNNIVTEAKPGRGGFIGKCHLPWPVLQGLPKQLLEKGTIYTGNSKAMVFAAAYLPDNVSTQNRASHTNDSDLKPKNYDEEQASLFLGLSWTTGPSAAELALIRDKKALMRQKLTEAGFHPDFHKLVDAVDEEALITTPWRYARSDTPVDWRRRLLAQDENGPNRAIGNPRVWLIGDAIHPMLPSRGMGANNAIHDTADALGPLLDLARLNELHGGLTDDQVCTQLARFENAMIPRAFSWVKKSNSQQLPDLDSLKGRAIIVGLRVVLFVLGGFMNCLRLFGWRPKDDAPELP</sequence>
<accession>A0A0U5GNZ8</accession>
<dbReference type="PRINTS" id="PR00420">
    <property type="entry name" value="RNGMNOXGNASE"/>
</dbReference>
<keyword evidence="6" id="KW-1133">Transmembrane helix</keyword>
<dbReference type="PANTHER" id="PTHR47178:SF5">
    <property type="entry name" value="FAD-BINDING DOMAIN-CONTAINING PROTEIN"/>
    <property type="match status" value="1"/>
</dbReference>
<evidence type="ECO:0000313" key="9">
    <source>
        <dbReference type="Proteomes" id="UP000054771"/>
    </source>
</evidence>
<organism evidence="8 9">
    <name type="scientific">Aspergillus calidoustus</name>
    <dbReference type="NCBI Taxonomy" id="454130"/>
    <lineage>
        <taxon>Eukaryota</taxon>
        <taxon>Fungi</taxon>
        <taxon>Dikarya</taxon>
        <taxon>Ascomycota</taxon>
        <taxon>Pezizomycotina</taxon>
        <taxon>Eurotiomycetes</taxon>
        <taxon>Eurotiomycetidae</taxon>
        <taxon>Eurotiales</taxon>
        <taxon>Aspergillaceae</taxon>
        <taxon>Aspergillus</taxon>
        <taxon>Aspergillus subgen. Nidulantes</taxon>
    </lineage>
</organism>
<reference evidence="9" key="1">
    <citation type="journal article" date="2016" name="Genome Announc.">
        <title>Draft genome sequences of fungus Aspergillus calidoustus.</title>
        <authorList>
            <person name="Horn F."/>
            <person name="Linde J."/>
            <person name="Mattern D.J."/>
            <person name="Walther G."/>
            <person name="Guthke R."/>
            <person name="Scherlach K."/>
            <person name="Martin K."/>
            <person name="Brakhage A.A."/>
            <person name="Petzke L."/>
            <person name="Valiante V."/>
        </authorList>
    </citation>
    <scope>NUCLEOTIDE SEQUENCE [LARGE SCALE GENOMIC DNA]</scope>
    <source>
        <strain evidence="9">SF006504</strain>
    </source>
</reference>
<evidence type="ECO:0000256" key="3">
    <source>
        <dbReference type="ARBA" id="ARBA00022827"/>
    </source>
</evidence>
<name>A0A0U5GNZ8_ASPCI</name>
<feature type="domain" description="FAD-binding" evidence="7">
    <location>
        <begin position="352"/>
        <end position="381"/>
    </location>
</feature>
<evidence type="ECO:0000256" key="2">
    <source>
        <dbReference type="ARBA" id="ARBA00022630"/>
    </source>
</evidence>
<keyword evidence="5" id="KW-0503">Monooxygenase</keyword>
<dbReference type="InterPro" id="IPR036188">
    <property type="entry name" value="FAD/NAD-bd_sf"/>
</dbReference>
<dbReference type="Gene3D" id="3.50.50.60">
    <property type="entry name" value="FAD/NAD(P)-binding domain"/>
    <property type="match status" value="1"/>
</dbReference>
<dbReference type="SUPFAM" id="SSF51905">
    <property type="entry name" value="FAD/NAD(P)-binding domain"/>
    <property type="match status" value="1"/>
</dbReference>